<dbReference type="PRINTS" id="PR00081">
    <property type="entry name" value="GDHRDH"/>
</dbReference>
<dbReference type="GO" id="GO:0006633">
    <property type="term" value="P:fatty acid biosynthetic process"/>
    <property type="evidence" value="ECO:0007669"/>
    <property type="project" value="TreeGrafter"/>
</dbReference>
<sequence length="79" mass="8611">MEMARYGIKVNSYAPGIVDTNIWDVIDEGLGSREGGVKRGDMLRKHNEERIALGRTSVPEDVANLVGFLAGEEADYVTG</sequence>
<dbReference type="PANTHER" id="PTHR42760:SF121">
    <property type="entry name" value="3-OXOACYL-(ACYL-CARRIER-PROTEIN) REDUCTASE"/>
    <property type="match status" value="1"/>
</dbReference>
<reference evidence="2" key="1">
    <citation type="journal article" date="2023" name="Mol. Phylogenet. Evol.">
        <title>Genome-scale phylogeny and comparative genomics of the fungal order Sordariales.</title>
        <authorList>
            <person name="Hensen N."/>
            <person name="Bonometti L."/>
            <person name="Westerberg I."/>
            <person name="Brannstrom I.O."/>
            <person name="Guillou S."/>
            <person name="Cros-Aarteil S."/>
            <person name="Calhoun S."/>
            <person name="Haridas S."/>
            <person name="Kuo A."/>
            <person name="Mondo S."/>
            <person name="Pangilinan J."/>
            <person name="Riley R."/>
            <person name="LaButti K."/>
            <person name="Andreopoulos B."/>
            <person name="Lipzen A."/>
            <person name="Chen C."/>
            <person name="Yan M."/>
            <person name="Daum C."/>
            <person name="Ng V."/>
            <person name="Clum A."/>
            <person name="Steindorff A."/>
            <person name="Ohm R.A."/>
            <person name="Martin F."/>
            <person name="Silar P."/>
            <person name="Natvig D.O."/>
            <person name="Lalanne C."/>
            <person name="Gautier V."/>
            <person name="Ament-Velasquez S.L."/>
            <person name="Kruys A."/>
            <person name="Hutchinson M.I."/>
            <person name="Powell A.J."/>
            <person name="Barry K."/>
            <person name="Miller A.N."/>
            <person name="Grigoriev I.V."/>
            <person name="Debuchy R."/>
            <person name="Gladieux P."/>
            <person name="Hiltunen Thoren M."/>
            <person name="Johannesson H."/>
        </authorList>
    </citation>
    <scope>NUCLEOTIDE SEQUENCE</scope>
    <source>
        <strain evidence="2">CBS 990.96</strain>
    </source>
</reference>
<dbReference type="PANTHER" id="PTHR42760">
    <property type="entry name" value="SHORT-CHAIN DEHYDROGENASES/REDUCTASES FAMILY MEMBER"/>
    <property type="match status" value="1"/>
</dbReference>
<dbReference type="Pfam" id="PF13561">
    <property type="entry name" value="adh_short_C2"/>
    <property type="match status" value="1"/>
</dbReference>
<reference evidence="2" key="2">
    <citation type="submission" date="2023-05" db="EMBL/GenBank/DDBJ databases">
        <authorList>
            <consortium name="Lawrence Berkeley National Laboratory"/>
            <person name="Steindorff A."/>
            <person name="Hensen N."/>
            <person name="Bonometti L."/>
            <person name="Westerberg I."/>
            <person name="Brannstrom I.O."/>
            <person name="Guillou S."/>
            <person name="Cros-Aarteil S."/>
            <person name="Calhoun S."/>
            <person name="Haridas S."/>
            <person name="Kuo A."/>
            <person name="Mondo S."/>
            <person name="Pangilinan J."/>
            <person name="Riley R."/>
            <person name="Labutti K."/>
            <person name="Andreopoulos B."/>
            <person name="Lipzen A."/>
            <person name="Chen C."/>
            <person name="Yanf M."/>
            <person name="Daum C."/>
            <person name="Ng V."/>
            <person name="Clum A."/>
            <person name="Ohm R."/>
            <person name="Martin F."/>
            <person name="Silar P."/>
            <person name="Natvig D."/>
            <person name="Lalanne C."/>
            <person name="Gautier V."/>
            <person name="Ament-Velasquez S.L."/>
            <person name="Kruys A."/>
            <person name="Hutchinson M.I."/>
            <person name="Powell A.J."/>
            <person name="Barry K."/>
            <person name="Miller A.N."/>
            <person name="Grigoriev I.V."/>
            <person name="Debuchy R."/>
            <person name="Gladieux P."/>
            <person name="Thoren M.H."/>
            <person name="Johannesson H."/>
        </authorList>
    </citation>
    <scope>NUCLEOTIDE SEQUENCE</scope>
    <source>
        <strain evidence="2">CBS 990.96</strain>
    </source>
</reference>
<dbReference type="InterPro" id="IPR002347">
    <property type="entry name" value="SDR_fam"/>
</dbReference>
<accession>A0AAN7BJ80</accession>
<evidence type="ECO:0000313" key="3">
    <source>
        <dbReference type="Proteomes" id="UP001301958"/>
    </source>
</evidence>
<evidence type="ECO:0000313" key="2">
    <source>
        <dbReference type="EMBL" id="KAK4224306.1"/>
    </source>
</evidence>
<dbReference type="InterPro" id="IPR036291">
    <property type="entry name" value="NAD(P)-bd_dom_sf"/>
</dbReference>
<dbReference type="Gene3D" id="3.40.50.720">
    <property type="entry name" value="NAD(P)-binding Rossmann-like Domain"/>
    <property type="match status" value="1"/>
</dbReference>
<dbReference type="Proteomes" id="UP001301958">
    <property type="component" value="Unassembled WGS sequence"/>
</dbReference>
<dbReference type="SUPFAM" id="SSF51735">
    <property type="entry name" value="NAD(P)-binding Rossmann-fold domains"/>
    <property type="match status" value="1"/>
</dbReference>
<evidence type="ECO:0000256" key="1">
    <source>
        <dbReference type="ARBA" id="ARBA00006484"/>
    </source>
</evidence>
<comment type="similarity">
    <text evidence="1">Belongs to the short-chain dehydrogenases/reductases (SDR) family.</text>
</comment>
<comment type="caution">
    <text evidence="2">The sequence shown here is derived from an EMBL/GenBank/DDBJ whole genome shotgun (WGS) entry which is preliminary data.</text>
</comment>
<name>A0AAN7BJ80_9PEZI</name>
<proteinExistence type="inferred from homology"/>
<dbReference type="GO" id="GO:0048038">
    <property type="term" value="F:quinone binding"/>
    <property type="evidence" value="ECO:0007669"/>
    <property type="project" value="TreeGrafter"/>
</dbReference>
<gene>
    <name evidence="2" type="ORF">QBC38DRAFT_502392</name>
</gene>
<dbReference type="GO" id="GO:0016616">
    <property type="term" value="F:oxidoreductase activity, acting on the CH-OH group of donors, NAD or NADP as acceptor"/>
    <property type="evidence" value="ECO:0007669"/>
    <property type="project" value="TreeGrafter"/>
</dbReference>
<organism evidence="2 3">
    <name type="scientific">Podospora fimiseda</name>
    <dbReference type="NCBI Taxonomy" id="252190"/>
    <lineage>
        <taxon>Eukaryota</taxon>
        <taxon>Fungi</taxon>
        <taxon>Dikarya</taxon>
        <taxon>Ascomycota</taxon>
        <taxon>Pezizomycotina</taxon>
        <taxon>Sordariomycetes</taxon>
        <taxon>Sordariomycetidae</taxon>
        <taxon>Sordariales</taxon>
        <taxon>Podosporaceae</taxon>
        <taxon>Podospora</taxon>
    </lineage>
</organism>
<dbReference type="EMBL" id="MU865397">
    <property type="protein sequence ID" value="KAK4224306.1"/>
    <property type="molecule type" value="Genomic_DNA"/>
</dbReference>
<protein>
    <submittedName>
        <fullName evidence="2">L-2,3-butanediol dehydrogenase</fullName>
    </submittedName>
</protein>
<dbReference type="AlphaFoldDB" id="A0AAN7BJ80"/>
<keyword evidence="3" id="KW-1185">Reference proteome</keyword>